<keyword evidence="8" id="KW-0902">Two-component regulatory system</keyword>
<dbReference type="Proteomes" id="UP001597079">
    <property type="component" value="Unassembled WGS sequence"/>
</dbReference>
<keyword evidence="10" id="KW-0472">Membrane</keyword>
<evidence type="ECO:0000256" key="3">
    <source>
        <dbReference type="ARBA" id="ARBA00022553"/>
    </source>
</evidence>
<keyword evidence="3 9" id="KW-0597">Phosphoprotein</keyword>
<dbReference type="Gene3D" id="2.60.120.260">
    <property type="entry name" value="Galactose-binding domain-like"/>
    <property type="match status" value="1"/>
</dbReference>
<dbReference type="InterPro" id="IPR003661">
    <property type="entry name" value="HisK_dim/P_dom"/>
</dbReference>
<dbReference type="InterPro" id="IPR004358">
    <property type="entry name" value="Sig_transdc_His_kin-like_C"/>
</dbReference>
<accession>A0ABW4JG50</accession>
<evidence type="ECO:0000256" key="1">
    <source>
        <dbReference type="ARBA" id="ARBA00000085"/>
    </source>
</evidence>
<keyword evidence="10" id="KW-0812">Transmembrane</keyword>
<dbReference type="InterPro" id="IPR011623">
    <property type="entry name" value="7TMR_DISM_rcpt_extracell_dom1"/>
</dbReference>
<dbReference type="PANTHER" id="PTHR43547">
    <property type="entry name" value="TWO-COMPONENT HISTIDINE KINASE"/>
    <property type="match status" value="1"/>
</dbReference>
<dbReference type="InterPro" id="IPR001789">
    <property type="entry name" value="Sig_transdc_resp-reg_receiver"/>
</dbReference>
<dbReference type="InterPro" id="IPR036097">
    <property type="entry name" value="HisK_dim/P_sf"/>
</dbReference>
<evidence type="ECO:0000256" key="8">
    <source>
        <dbReference type="ARBA" id="ARBA00023012"/>
    </source>
</evidence>
<dbReference type="SMART" id="SM00388">
    <property type="entry name" value="HisKA"/>
    <property type="match status" value="1"/>
</dbReference>
<dbReference type="Pfam" id="PF06580">
    <property type="entry name" value="His_kinase"/>
    <property type="match status" value="1"/>
</dbReference>
<proteinExistence type="predicted"/>
<protein>
    <recommendedName>
        <fullName evidence="2">histidine kinase</fullName>
        <ecNumber evidence="2">2.7.13.3</ecNumber>
    </recommendedName>
</protein>
<evidence type="ECO:0000256" key="4">
    <source>
        <dbReference type="ARBA" id="ARBA00022679"/>
    </source>
</evidence>
<dbReference type="InterPro" id="IPR010559">
    <property type="entry name" value="Sig_transdc_His_kin_internal"/>
</dbReference>
<dbReference type="Pfam" id="PF02518">
    <property type="entry name" value="HATPase_c"/>
    <property type="match status" value="2"/>
</dbReference>
<dbReference type="PROSITE" id="PS50110">
    <property type="entry name" value="RESPONSE_REGULATORY"/>
    <property type="match status" value="1"/>
</dbReference>
<dbReference type="SUPFAM" id="SSF49785">
    <property type="entry name" value="Galactose-binding domain-like"/>
    <property type="match status" value="1"/>
</dbReference>
<keyword evidence="6" id="KW-0418">Kinase</keyword>
<dbReference type="SMART" id="SM00387">
    <property type="entry name" value="HATPase_c"/>
    <property type="match status" value="2"/>
</dbReference>
<feature type="transmembrane region" description="Helical" evidence="10">
    <location>
        <begin position="357"/>
        <end position="379"/>
    </location>
</feature>
<keyword evidence="7 13" id="KW-0067">ATP-binding</keyword>
<dbReference type="SUPFAM" id="SSF47384">
    <property type="entry name" value="Homodimeric domain of signal transducing histidine kinase"/>
    <property type="match status" value="1"/>
</dbReference>
<dbReference type="SUPFAM" id="SSF52172">
    <property type="entry name" value="CheY-like"/>
    <property type="match status" value="1"/>
</dbReference>
<evidence type="ECO:0000259" key="11">
    <source>
        <dbReference type="PROSITE" id="PS50109"/>
    </source>
</evidence>
<evidence type="ECO:0000256" key="9">
    <source>
        <dbReference type="PROSITE-ProRule" id="PRU00169"/>
    </source>
</evidence>
<gene>
    <name evidence="13" type="ORF">ACFSB2_11325</name>
</gene>
<dbReference type="CDD" id="cd00082">
    <property type="entry name" value="HisKA"/>
    <property type="match status" value="1"/>
</dbReference>
<feature type="transmembrane region" description="Helical" evidence="10">
    <location>
        <begin position="385"/>
        <end position="406"/>
    </location>
</feature>
<dbReference type="Pfam" id="PF00072">
    <property type="entry name" value="Response_reg"/>
    <property type="match status" value="1"/>
</dbReference>
<dbReference type="Pfam" id="PF00512">
    <property type="entry name" value="HisKA"/>
    <property type="match status" value="1"/>
</dbReference>
<sequence length="1015" mass="113164">MIRKLLALLITLAIMVGTYGVMVTVINHVDAGAPTAKHGQLDLTHWNFAKRGTVRLSGDWAFYPNQLLNPKIPATNTKLKTAATIAVPDSWTHKMPAFGVATYRLELKVSNTHAIYGLKMQSLQMASRIYLNGVEIGSSGTPAKGAAYVGKNKPFVTFFKMRPGFNDIVVQVANYDLPSSGGMNQPLYLGYADQITSLQDKAMAYDFITITLCVVMGLYFVGLYRQRRKDYSVLFFGLLCLIMGGYSAFSGEKIIYDMIPWTIPDWIILHVQVLSAIGGSLVTLLYVYFAFRQYCSKRLIRLLLICEALLAIGELTLFHNTWTTIGAGIISLYVLITLCYSTSVLVLAALAKEEGGLYTLLAAVGLCFYTMSSNMSIYFGIPVYTIPPIGSFLLVLMFALLISLRFTNAFKQNELMSAQLIQTDRIKDEFLSKTAHEFKTPLHGMISIAESMLDDNAAPLTDVQQGNVGLLSTMAKRLSHLVYDILDFTNLQQGELKVALAPVDVCASVDAILKIYSFIAREHVQLVNLVPKNLPTALADEDRFRQILGNLLDNALKHTDSGVIQITAIEKQDMVEISVVDSGAGIDEKDLAIIFEPFTSLNKNTDESFGLGLSIVKQLVELQQGRVWVASTKGQGSQFTFSLPIADPERNSEYRAAKREKNWVNTTAFPDYSFVTPYVSPHKGSDTILAVDDRFSNLKILIDALEKLDYTVVAVKSGEEALWYLENQGEIDLVILDLMMPGISGFDVCQAIRTKYSLLELPVVMVTASIQPEDKIAAFASGANDYLPKPFDMAELRARINSLLVMKESAKKATNMEVAFLQSQIKPHFLFNVLNTIMALSYTNTEQSRKLTADLSQYLRGSFSFGNVQSKVRFNHEFSLIQSYVEIEKIRFKDRIHVEYEISPDAFDVMIPPLLIQPLVENAIRHGITNRMEGGTVYIRGYQQAEYILFEIEDNGVGMTKKRLDEVLISAFSETSRHGVGLQNINRRLKYLYNTELHIESSPDTGTKVTFKILP</sequence>
<dbReference type="InterPro" id="IPR005467">
    <property type="entry name" value="His_kinase_dom"/>
</dbReference>
<evidence type="ECO:0000256" key="7">
    <source>
        <dbReference type="ARBA" id="ARBA00022840"/>
    </source>
</evidence>
<organism evidence="13 14">
    <name type="scientific">Alicyclobacillus fodiniaquatilis</name>
    <dbReference type="NCBI Taxonomy" id="1661150"/>
    <lineage>
        <taxon>Bacteria</taxon>
        <taxon>Bacillati</taxon>
        <taxon>Bacillota</taxon>
        <taxon>Bacilli</taxon>
        <taxon>Bacillales</taxon>
        <taxon>Alicyclobacillaceae</taxon>
        <taxon>Alicyclobacillus</taxon>
    </lineage>
</organism>
<dbReference type="InterPro" id="IPR003594">
    <property type="entry name" value="HATPase_dom"/>
</dbReference>
<evidence type="ECO:0000259" key="12">
    <source>
        <dbReference type="PROSITE" id="PS50110"/>
    </source>
</evidence>
<dbReference type="RefSeq" id="WP_377943160.1">
    <property type="nucleotide sequence ID" value="NZ_JBHUCX010000028.1"/>
</dbReference>
<dbReference type="InterPro" id="IPR011006">
    <property type="entry name" value="CheY-like_superfamily"/>
</dbReference>
<dbReference type="Pfam" id="PF07695">
    <property type="entry name" value="7TMR-DISM_7TM"/>
    <property type="match status" value="1"/>
</dbReference>
<dbReference type="Gene3D" id="3.40.50.2300">
    <property type="match status" value="1"/>
</dbReference>
<keyword evidence="5" id="KW-0547">Nucleotide-binding</keyword>
<keyword evidence="4" id="KW-0808">Transferase</keyword>
<evidence type="ECO:0000313" key="13">
    <source>
        <dbReference type="EMBL" id="MFD1675286.1"/>
    </source>
</evidence>
<feature type="domain" description="Response regulatory" evidence="12">
    <location>
        <begin position="687"/>
        <end position="804"/>
    </location>
</feature>
<evidence type="ECO:0000256" key="10">
    <source>
        <dbReference type="SAM" id="Phobius"/>
    </source>
</evidence>
<dbReference type="EC" id="2.7.13.3" evidence="2"/>
<keyword evidence="14" id="KW-1185">Reference proteome</keyword>
<dbReference type="SUPFAM" id="SSF55874">
    <property type="entry name" value="ATPase domain of HSP90 chaperone/DNA topoisomerase II/histidine kinase"/>
    <property type="match status" value="2"/>
</dbReference>
<feature type="domain" description="Histidine kinase" evidence="11">
    <location>
        <begin position="433"/>
        <end position="647"/>
    </location>
</feature>
<dbReference type="PROSITE" id="PS50109">
    <property type="entry name" value="HIS_KIN"/>
    <property type="match status" value="2"/>
</dbReference>
<dbReference type="InterPro" id="IPR036890">
    <property type="entry name" value="HATPase_C_sf"/>
</dbReference>
<feature type="transmembrane region" description="Helical" evidence="10">
    <location>
        <begin position="231"/>
        <end position="249"/>
    </location>
</feature>
<name>A0ABW4JG50_9BACL</name>
<feature type="transmembrane region" description="Helical" evidence="10">
    <location>
        <begin position="325"/>
        <end position="350"/>
    </location>
</feature>
<feature type="domain" description="Histidine kinase" evidence="11">
    <location>
        <begin position="915"/>
        <end position="1015"/>
    </location>
</feature>
<dbReference type="PANTHER" id="PTHR43547:SF2">
    <property type="entry name" value="HYBRID SIGNAL TRANSDUCTION HISTIDINE KINASE C"/>
    <property type="match status" value="1"/>
</dbReference>
<keyword evidence="10" id="KW-1133">Transmembrane helix</keyword>
<feature type="modified residue" description="4-aspartylphosphate" evidence="9">
    <location>
        <position position="737"/>
    </location>
</feature>
<dbReference type="GO" id="GO:0005524">
    <property type="term" value="F:ATP binding"/>
    <property type="evidence" value="ECO:0007669"/>
    <property type="project" value="UniProtKB-KW"/>
</dbReference>
<dbReference type="Gene3D" id="3.30.565.10">
    <property type="entry name" value="Histidine kinase-like ATPase, C-terminal domain"/>
    <property type="match status" value="2"/>
</dbReference>
<evidence type="ECO:0000256" key="6">
    <source>
        <dbReference type="ARBA" id="ARBA00022777"/>
    </source>
</evidence>
<comment type="caution">
    <text evidence="13">The sequence shown here is derived from an EMBL/GenBank/DDBJ whole genome shotgun (WGS) entry which is preliminary data.</text>
</comment>
<comment type="catalytic activity">
    <reaction evidence="1">
        <text>ATP + protein L-histidine = ADP + protein N-phospho-L-histidine.</text>
        <dbReference type="EC" id="2.7.13.3"/>
    </reaction>
</comment>
<evidence type="ECO:0000256" key="5">
    <source>
        <dbReference type="ARBA" id="ARBA00022741"/>
    </source>
</evidence>
<evidence type="ECO:0000256" key="2">
    <source>
        <dbReference type="ARBA" id="ARBA00012438"/>
    </source>
</evidence>
<dbReference type="InterPro" id="IPR008979">
    <property type="entry name" value="Galactose-bd-like_sf"/>
</dbReference>
<feature type="transmembrane region" description="Helical" evidence="10">
    <location>
        <begin position="203"/>
        <end position="224"/>
    </location>
</feature>
<reference evidence="14" key="1">
    <citation type="journal article" date="2019" name="Int. J. Syst. Evol. Microbiol.">
        <title>The Global Catalogue of Microorganisms (GCM) 10K type strain sequencing project: providing services to taxonomists for standard genome sequencing and annotation.</title>
        <authorList>
            <consortium name="The Broad Institute Genomics Platform"/>
            <consortium name="The Broad Institute Genome Sequencing Center for Infectious Disease"/>
            <person name="Wu L."/>
            <person name="Ma J."/>
        </authorList>
    </citation>
    <scope>NUCLEOTIDE SEQUENCE [LARGE SCALE GENOMIC DNA]</scope>
    <source>
        <strain evidence="14">CGMCC 1.12286</strain>
    </source>
</reference>
<evidence type="ECO:0000313" key="14">
    <source>
        <dbReference type="Proteomes" id="UP001597079"/>
    </source>
</evidence>
<dbReference type="SMART" id="SM00448">
    <property type="entry name" value="REC"/>
    <property type="match status" value="1"/>
</dbReference>
<dbReference type="PRINTS" id="PR00344">
    <property type="entry name" value="BCTRLSENSOR"/>
</dbReference>
<dbReference type="EMBL" id="JBHUCX010000028">
    <property type="protein sequence ID" value="MFD1675286.1"/>
    <property type="molecule type" value="Genomic_DNA"/>
</dbReference>
<feature type="transmembrane region" description="Helical" evidence="10">
    <location>
        <begin position="269"/>
        <end position="290"/>
    </location>
</feature>
<dbReference type="Gene3D" id="1.10.287.130">
    <property type="match status" value="1"/>
</dbReference>